<dbReference type="HOGENOM" id="CLU_942910_0_0_6"/>
<evidence type="ECO:0000313" key="3">
    <source>
        <dbReference type="Proteomes" id="UP000002157"/>
    </source>
</evidence>
<dbReference type="Gene3D" id="2.180.10.10">
    <property type="entry name" value="RHS repeat-associated core"/>
    <property type="match status" value="1"/>
</dbReference>
<dbReference type="eggNOG" id="COG3209">
    <property type="taxonomic scope" value="Bacteria"/>
</dbReference>
<proteinExistence type="predicted"/>
<dbReference type="Gene3D" id="3.90.175.10">
    <property type="entry name" value="Diphtheria Toxin, domain 1"/>
    <property type="match status" value="1"/>
</dbReference>
<feature type="domain" description="Exotoxin A catalytic" evidence="1">
    <location>
        <begin position="105"/>
        <end position="173"/>
    </location>
</feature>
<evidence type="ECO:0000259" key="1">
    <source>
        <dbReference type="Pfam" id="PF09009"/>
    </source>
</evidence>
<dbReference type="AlphaFoldDB" id="B0KQV0"/>
<dbReference type="KEGG" id="ppg:PputGB1_2466"/>
<accession>B0KQV0</accession>
<sequence>MTPTLGTLFDTSRSRPMSGAFPYSPYGFVPRSTSLLGFNGERLDPCTCSYLLGSGYRLFNPALMRFGSPDSVSPFGYGGLNSYGYCQGDPINLKDPSGHGPVPPGYDFVGYHGSTLKHQSSLLSGVQLKSRPTVHHGKGFYFTQDRKLAWHYARRTSSRERNGSTPHVFGVYVKKFKELKAGAEVVNLWRGTDRRVKESYRIRESVFNKVKVLETTYGHLVRRNSFVKNPGSHSQRYQGSQGSQGFQSFQTFQGYQSFQGNQSFQSFQGFQGFQNMQDIRGNQNFRGFHNFQYPQ</sequence>
<dbReference type="EMBL" id="CP000926">
    <property type="protein sequence ID" value="ABY98365.1"/>
    <property type="molecule type" value="Genomic_DNA"/>
</dbReference>
<dbReference type="InterPro" id="IPR022385">
    <property type="entry name" value="Rhs_assc_core"/>
</dbReference>
<gene>
    <name evidence="2" type="ordered locus">PputGB1_2466</name>
</gene>
<dbReference type="GO" id="GO:0047286">
    <property type="term" value="F:NAD+-diphthamide ADP-ribosyltransferase activity"/>
    <property type="evidence" value="ECO:0007669"/>
    <property type="project" value="InterPro"/>
</dbReference>
<protein>
    <recommendedName>
        <fullName evidence="1">Exotoxin A catalytic domain-containing protein</fullName>
    </recommendedName>
</protein>
<dbReference type="Proteomes" id="UP000002157">
    <property type="component" value="Chromosome"/>
</dbReference>
<dbReference type="SUPFAM" id="SSF56399">
    <property type="entry name" value="ADP-ribosylation"/>
    <property type="match status" value="1"/>
</dbReference>
<dbReference type="InterPro" id="IPR015099">
    <property type="entry name" value="Exotox-A_cataly_dom"/>
</dbReference>
<evidence type="ECO:0000313" key="2">
    <source>
        <dbReference type="EMBL" id="ABY98365.1"/>
    </source>
</evidence>
<name>B0KQV0_PSEPG</name>
<organism evidence="2 3">
    <name type="scientific">Pseudomonas putida (strain GB-1)</name>
    <dbReference type="NCBI Taxonomy" id="76869"/>
    <lineage>
        <taxon>Bacteria</taxon>
        <taxon>Pseudomonadati</taxon>
        <taxon>Pseudomonadota</taxon>
        <taxon>Gammaproteobacteria</taxon>
        <taxon>Pseudomonadales</taxon>
        <taxon>Pseudomonadaceae</taxon>
        <taxon>Pseudomonas</taxon>
    </lineage>
</organism>
<dbReference type="Pfam" id="PF09009">
    <property type="entry name" value="Exotox-A_cataly"/>
    <property type="match status" value="1"/>
</dbReference>
<dbReference type="NCBIfam" id="TIGR03696">
    <property type="entry name" value="Rhs_assc_core"/>
    <property type="match status" value="1"/>
</dbReference>
<reference evidence="2 3" key="1">
    <citation type="submission" date="2008-01" db="EMBL/GenBank/DDBJ databases">
        <title>Complete sequence of Pseudomonas putida GB-1.</title>
        <authorList>
            <consortium name="US DOE Joint Genome Institute"/>
            <person name="Copeland A."/>
            <person name="Lucas S."/>
            <person name="Lapidus A."/>
            <person name="Barry K."/>
            <person name="Glavina del Rio T."/>
            <person name="Dalin E."/>
            <person name="Tice H."/>
            <person name="Pitluck S."/>
            <person name="Bruce D."/>
            <person name="Goodwin L."/>
            <person name="Chertkov O."/>
            <person name="Brettin T."/>
            <person name="Detter J.C."/>
            <person name="Han C."/>
            <person name="Kuske C.R."/>
            <person name="Schmutz J."/>
            <person name="Larimer F."/>
            <person name="Land M."/>
            <person name="Hauser L."/>
            <person name="Kyrpides N."/>
            <person name="Kim E."/>
            <person name="McCarthy J.K."/>
            <person name="Richardson P."/>
        </authorList>
    </citation>
    <scope>NUCLEOTIDE SEQUENCE [LARGE SCALE GENOMIC DNA]</scope>
    <source>
        <strain evidence="2 3">GB-1</strain>
    </source>
</reference>